<dbReference type="EMBL" id="RCMV01000113">
    <property type="protein sequence ID" value="KAG3224393.1"/>
    <property type="molecule type" value="Genomic_DNA"/>
</dbReference>
<evidence type="ECO:0000313" key="1">
    <source>
        <dbReference type="EMBL" id="KAG2947407.1"/>
    </source>
</evidence>
<protein>
    <submittedName>
        <fullName evidence="1">Uncharacterized protein</fullName>
    </submittedName>
</protein>
<evidence type="ECO:0000313" key="3">
    <source>
        <dbReference type="Proteomes" id="UP000736787"/>
    </source>
</evidence>
<comment type="caution">
    <text evidence="1">The sequence shown here is derived from an EMBL/GenBank/DDBJ whole genome shotgun (WGS) entry which is preliminary data.</text>
</comment>
<dbReference type="Proteomes" id="UP000760860">
    <property type="component" value="Unassembled WGS sequence"/>
</dbReference>
<proteinExistence type="predicted"/>
<organism evidence="1 3">
    <name type="scientific">Phytophthora cactorum</name>
    <dbReference type="NCBI Taxonomy" id="29920"/>
    <lineage>
        <taxon>Eukaryota</taxon>
        <taxon>Sar</taxon>
        <taxon>Stramenopiles</taxon>
        <taxon>Oomycota</taxon>
        <taxon>Peronosporomycetes</taxon>
        <taxon>Peronosporales</taxon>
        <taxon>Peronosporaceae</taxon>
        <taxon>Phytophthora</taxon>
    </lineage>
</organism>
<evidence type="ECO:0000313" key="2">
    <source>
        <dbReference type="EMBL" id="KAG3224393.1"/>
    </source>
</evidence>
<gene>
    <name evidence="1" type="ORF">PC117_g6838</name>
    <name evidence="2" type="ORF">PC129_g4948</name>
</gene>
<dbReference type="AlphaFoldDB" id="A0A8T1E3B2"/>
<sequence length="69" mass="7324">MGLYAPAQVVDSRVFALEQHGPRFSPDSSKTPSALLLGGDTCIIRGRIVGAESIAGPCSRAWERLVLKA</sequence>
<dbReference type="Proteomes" id="UP000736787">
    <property type="component" value="Unassembled WGS sequence"/>
</dbReference>
<name>A0A8T1E3B2_9STRA</name>
<reference evidence="1" key="1">
    <citation type="submission" date="2018-10" db="EMBL/GenBank/DDBJ databases">
        <title>Effector identification in a new, highly contiguous assembly of the strawberry crown rot pathogen Phytophthora cactorum.</title>
        <authorList>
            <person name="Armitage A.D."/>
            <person name="Nellist C.F."/>
            <person name="Bates H."/>
            <person name="Vickerstaff R.J."/>
            <person name="Harrison R.J."/>
        </authorList>
    </citation>
    <scope>NUCLEOTIDE SEQUENCE</scope>
    <source>
        <strain evidence="1">4040</strain>
        <strain evidence="2">P421</strain>
    </source>
</reference>
<accession>A0A8T1E3B2</accession>
<dbReference type="EMBL" id="RCMK01000133">
    <property type="protein sequence ID" value="KAG2947407.1"/>
    <property type="molecule type" value="Genomic_DNA"/>
</dbReference>